<proteinExistence type="predicted"/>
<protein>
    <submittedName>
        <fullName evidence="2">Uncharacterized protein</fullName>
    </submittedName>
</protein>
<dbReference type="AlphaFoldDB" id="A0A135UGK2"/>
<feature type="region of interest" description="Disordered" evidence="1">
    <location>
        <begin position="51"/>
        <end position="80"/>
    </location>
</feature>
<feature type="compositionally biased region" description="Polar residues" evidence="1">
    <location>
        <begin position="60"/>
        <end position="78"/>
    </location>
</feature>
<reference evidence="2 3" key="1">
    <citation type="submission" date="2014-02" db="EMBL/GenBank/DDBJ databases">
        <title>The genome sequence of Colletotrichum salicis CBS 607.94.</title>
        <authorList>
            <person name="Baroncelli R."/>
            <person name="Thon M.R."/>
        </authorList>
    </citation>
    <scope>NUCLEOTIDE SEQUENCE [LARGE SCALE GENOMIC DNA]</scope>
    <source>
        <strain evidence="2 3">CBS 607.94</strain>
    </source>
</reference>
<evidence type="ECO:0000313" key="2">
    <source>
        <dbReference type="EMBL" id="KXH59515.1"/>
    </source>
</evidence>
<organism evidence="2 3">
    <name type="scientific">Colletotrichum salicis</name>
    <dbReference type="NCBI Taxonomy" id="1209931"/>
    <lineage>
        <taxon>Eukaryota</taxon>
        <taxon>Fungi</taxon>
        <taxon>Dikarya</taxon>
        <taxon>Ascomycota</taxon>
        <taxon>Pezizomycotina</taxon>
        <taxon>Sordariomycetes</taxon>
        <taxon>Hypocreomycetidae</taxon>
        <taxon>Glomerellales</taxon>
        <taxon>Glomerellaceae</taxon>
        <taxon>Colletotrichum</taxon>
        <taxon>Colletotrichum acutatum species complex</taxon>
    </lineage>
</organism>
<evidence type="ECO:0000313" key="3">
    <source>
        <dbReference type="Proteomes" id="UP000070121"/>
    </source>
</evidence>
<comment type="caution">
    <text evidence="2">The sequence shown here is derived from an EMBL/GenBank/DDBJ whole genome shotgun (WGS) entry which is preliminary data.</text>
</comment>
<evidence type="ECO:0000256" key="1">
    <source>
        <dbReference type="SAM" id="MobiDB-lite"/>
    </source>
</evidence>
<dbReference type="Proteomes" id="UP000070121">
    <property type="component" value="Unassembled WGS sequence"/>
</dbReference>
<gene>
    <name evidence="2" type="ORF">CSAL01_09620</name>
</gene>
<keyword evidence="3" id="KW-1185">Reference proteome</keyword>
<dbReference type="EMBL" id="JFFI01001493">
    <property type="protein sequence ID" value="KXH59515.1"/>
    <property type="molecule type" value="Genomic_DNA"/>
</dbReference>
<accession>A0A135UGK2</accession>
<name>A0A135UGK2_9PEZI</name>
<sequence>MGGIEPRELLPVLFHVVLFLGNRHLLPFPPASRFDAGKIIRRPRYVPLPPPDESPYIGVKSSTSGRNTPPTSTKSSEWQDPMGGFHLGKFSLRIFFVASAANANAFFDLVQSSTMTLLEYMRIVVSISRTAAQLKSVFYRRPHTVYTPECQASIGTAAAPRLGEPLSAVPSRDLPRSTNDEFVNGNGFSDASGLKHHMDLSHSPLRPPAAHMTM</sequence>